<organism evidence="7">
    <name type="scientific">Brachionus koreanus</name>
    <dbReference type="NCBI Taxonomy" id="1199090"/>
    <lineage>
        <taxon>Eukaryota</taxon>
        <taxon>Metazoa</taxon>
        <taxon>Spiralia</taxon>
        <taxon>Gnathifera</taxon>
        <taxon>Rotifera</taxon>
        <taxon>Eurotatoria</taxon>
        <taxon>Monogononta</taxon>
        <taxon>Pseudotrocha</taxon>
        <taxon>Ploima</taxon>
        <taxon>Brachionidae</taxon>
        <taxon>Brachionus</taxon>
    </lineage>
</organism>
<dbReference type="AlphaFoldDB" id="A0A0A7DNF3"/>
<evidence type="ECO:0000256" key="3">
    <source>
        <dbReference type="ARBA" id="ARBA00022989"/>
    </source>
</evidence>
<name>A0A0A7DNF3_9BILA</name>
<evidence type="ECO:0000313" key="7">
    <source>
        <dbReference type="EMBL" id="AIT99325.1"/>
    </source>
</evidence>
<dbReference type="GO" id="GO:0016020">
    <property type="term" value="C:membrane"/>
    <property type="evidence" value="ECO:0007669"/>
    <property type="project" value="UniProtKB-SubCell"/>
</dbReference>
<feature type="non-terminal residue" evidence="7">
    <location>
        <position position="89"/>
    </location>
</feature>
<accession>A0A0A7DNF3</accession>
<dbReference type="Gene3D" id="1.20.1070.10">
    <property type="entry name" value="Rhodopsin 7-helix transmembrane proteins"/>
    <property type="match status" value="1"/>
</dbReference>
<evidence type="ECO:0000256" key="2">
    <source>
        <dbReference type="ARBA" id="ARBA00022692"/>
    </source>
</evidence>
<evidence type="ECO:0000256" key="4">
    <source>
        <dbReference type="ARBA" id="ARBA00023136"/>
    </source>
</evidence>
<reference evidence="7" key="1">
    <citation type="submission" date="2013-11" db="EMBL/GenBank/DDBJ databases">
        <title>B. koreanus Opsin sequences.</title>
        <authorList>
            <person name="Rhee J.-S."/>
            <person name="Kim B.-M."/>
            <person name="Jeong C.-B."/>
            <person name="Lee J.-S."/>
        </authorList>
    </citation>
    <scope>NUCLEOTIDE SEQUENCE</scope>
</reference>
<sequence length="89" mass="10302">VLNEYWKQFGKIELKWHYLNASIYAAIGLSSFIANLMVLIYIFRKEKTDRSNGIMFSVNLAIADIGKVMINLPMTSISSFYGEWIFDQI</sequence>
<evidence type="ECO:0000256" key="5">
    <source>
        <dbReference type="SAM" id="Phobius"/>
    </source>
</evidence>
<proteinExistence type="evidence at transcript level"/>
<dbReference type="PROSITE" id="PS50262">
    <property type="entry name" value="G_PROTEIN_RECEP_F1_2"/>
    <property type="match status" value="1"/>
</dbReference>
<evidence type="ECO:0000259" key="6">
    <source>
        <dbReference type="PROSITE" id="PS50262"/>
    </source>
</evidence>
<dbReference type="SUPFAM" id="SSF81321">
    <property type="entry name" value="Family A G protein-coupled receptor-like"/>
    <property type="match status" value="1"/>
</dbReference>
<comment type="subcellular location">
    <subcellularLocation>
        <location evidence="1">Membrane</location>
    </subcellularLocation>
</comment>
<keyword evidence="2 5" id="KW-0812">Transmembrane</keyword>
<feature type="domain" description="G-protein coupled receptors family 1 profile" evidence="6">
    <location>
        <begin position="34"/>
        <end position="89"/>
    </location>
</feature>
<feature type="non-terminal residue" evidence="7">
    <location>
        <position position="1"/>
    </location>
</feature>
<evidence type="ECO:0000256" key="1">
    <source>
        <dbReference type="ARBA" id="ARBA00004370"/>
    </source>
</evidence>
<keyword evidence="4 5" id="KW-0472">Membrane</keyword>
<feature type="transmembrane region" description="Helical" evidence="5">
    <location>
        <begin position="23"/>
        <end position="43"/>
    </location>
</feature>
<keyword evidence="3 5" id="KW-1133">Transmembrane helix</keyword>
<dbReference type="EMBL" id="KF885938">
    <property type="protein sequence ID" value="AIT99325.1"/>
    <property type="molecule type" value="mRNA"/>
</dbReference>
<protein>
    <submittedName>
        <fullName evidence="7">GQ-rhodopsin</fullName>
    </submittedName>
</protein>
<dbReference type="InterPro" id="IPR017452">
    <property type="entry name" value="GPCR_Rhodpsn_7TM"/>
</dbReference>